<evidence type="ECO:0000259" key="7">
    <source>
        <dbReference type="Pfam" id="PF04542"/>
    </source>
</evidence>
<dbReference type="EMBL" id="SSMQ01000002">
    <property type="protein sequence ID" value="TKD12587.1"/>
    <property type="molecule type" value="Genomic_DNA"/>
</dbReference>
<dbReference type="Pfam" id="PF04542">
    <property type="entry name" value="Sigma70_r2"/>
    <property type="match status" value="1"/>
</dbReference>
<feature type="compositionally biased region" description="Low complexity" evidence="6">
    <location>
        <begin position="108"/>
        <end position="162"/>
    </location>
</feature>
<evidence type="ECO:0000313" key="9">
    <source>
        <dbReference type="EMBL" id="TKD12587.1"/>
    </source>
</evidence>
<feature type="domain" description="RNA polymerase sigma-70 region 2" evidence="7">
    <location>
        <begin position="219"/>
        <end position="285"/>
    </location>
</feature>
<dbReference type="Pfam" id="PF08281">
    <property type="entry name" value="Sigma70_r4_2"/>
    <property type="match status" value="1"/>
</dbReference>
<dbReference type="OrthoDB" id="5504212at2"/>
<organism evidence="9 10">
    <name type="scientific">Polyangium fumosum</name>
    <dbReference type="NCBI Taxonomy" id="889272"/>
    <lineage>
        <taxon>Bacteria</taxon>
        <taxon>Pseudomonadati</taxon>
        <taxon>Myxococcota</taxon>
        <taxon>Polyangia</taxon>
        <taxon>Polyangiales</taxon>
        <taxon>Polyangiaceae</taxon>
        <taxon>Polyangium</taxon>
    </lineage>
</organism>
<dbReference type="NCBIfam" id="TIGR02937">
    <property type="entry name" value="sigma70-ECF"/>
    <property type="match status" value="1"/>
</dbReference>
<gene>
    <name evidence="9" type="ORF">E8A74_02195</name>
</gene>
<keyword evidence="10" id="KW-1185">Reference proteome</keyword>
<dbReference type="InterPro" id="IPR007627">
    <property type="entry name" value="RNA_pol_sigma70_r2"/>
</dbReference>
<dbReference type="InterPro" id="IPR013325">
    <property type="entry name" value="RNA_pol_sigma_r2"/>
</dbReference>
<evidence type="ECO:0000256" key="5">
    <source>
        <dbReference type="ARBA" id="ARBA00023163"/>
    </source>
</evidence>
<dbReference type="InterPro" id="IPR013324">
    <property type="entry name" value="RNA_pol_sigma_r3/r4-like"/>
</dbReference>
<evidence type="ECO:0000313" key="10">
    <source>
        <dbReference type="Proteomes" id="UP000309215"/>
    </source>
</evidence>
<dbReference type="GO" id="GO:0003677">
    <property type="term" value="F:DNA binding"/>
    <property type="evidence" value="ECO:0007669"/>
    <property type="project" value="UniProtKB-KW"/>
</dbReference>
<dbReference type="GO" id="GO:0016987">
    <property type="term" value="F:sigma factor activity"/>
    <property type="evidence" value="ECO:0007669"/>
    <property type="project" value="UniProtKB-KW"/>
</dbReference>
<evidence type="ECO:0000256" key="1">
    <source>
        <dbReference type="ARBA" id="ARBA00010641"/>
    </source>
</evidence>
<feature type="compositionally biased region" description="Low complexity" evidence="6">
    <location>
        <begin position="16"/>
        <end position="40"/>
    </location>
</feature>
<feature type="region of interest" description="Disordered" evidence="6">
    <location>
        <begin position="1"/>
        <end position="205"/>
    </location>
</feature>
<dbReference type="SUPFAM" id="SSF88946">
    <property type="entry name" value="Sigma2 domain of RNA polymerase sigma factors"/>
    <property type="match status" value="1"/>
</dbReference>
<evidence type="ECO:0000256" key="3">
    <source>
        <dbReference type="ARBA" id="ARBA00023082"/>
    </source>
</evidence>
<feature type="compositionally biased region" description="Pro residues" evidence="6">
    <location>
        <begin position="41"/>
        <end position="51"/>
    </location>
</feature>
<dbReference type="SUPFAM" id="SSF88659">
    <property type="entry name" value="Sigma3 and sigma4 domains of RNA polymerase sigma factors"/>
    <property type="match status" value="1"/>
</dbReference>
<keyword evidence="4" id="KW-0238">DNA-binding</keyword>
<comment type="similarity">
    <text evidence="1">Belongs to the sigma-70 factor family. ECF subfamily.</text>
</comment>
<dbReference type="PANTHER" id="PTHR43133">
    <property type="entry name" value="RNA POLYMERASE ECF-TYPE SIGMA FACTO"/>
    <property type="match status" value="1"/>
</dbReference>
<proteinExistence type="inferred from homology"/>
<dbReference type="InterPro" id="IPR039425">
    <property type="entry name" value="RNA_pol_sigma-70-like"/>
</dbReference>
<reference evidence="9 10" key="1">
    <citation type="submission" date="2019-04" db="EMBL/GenBank/DDBJ databases">
        <authorList>
            <person name="Li Y."/>
            <person name="Wang J."/>
        </authorList>
    </citation>
    <scope>NUCLEOTIDE SEQUENCE [LARGE SCALE GENOMIC DNA]</scope>
    <source>
        <strain evidence="9 10">DSM 14668</strain>
    </source>
</reference>
<comment type="caution">
    <text evidence="9">The sequence shown here is derived from an EMBL/GenBank/DDBJ whole genome shotgun (WGS) entry which is preliminary data.</text>
</comment>
<name>A0A4U1JIS5_9BACT</name>
<feature type="compositionally biased region" description="Low complexity" evidence="6">
    <location>
        <begin position="52"/>
        <end position="89"/>
    </location>
</feature>
<dbReference type="Proteomes" id="UP000309215">
    <property type="component" value="Unassembled WGS sequence"/>
</dbReference>
<evidence type="ECO:0000256" key="2">
    <source>
        <dbReference type="ARBA" id="ARBA00023015"/>
    </source>
</evidence>
<dbReference type="Gene3D" id="1.10.10.10">
    <property type="entry name" value="Winged helix-like DNA-binding domain superfamily/Winged helix DNA-binding domain"/>
    <property type="match status" value="1"/>
</dbReference>
<dbReference type="AlphaFoldDB" id="A0A4U1JIS5"/>
<evidence type="ECO:0000259" key="8">
    <source>
        <dbReference type="Pfam" id="PF08281"/>
    </source>
</evidence>
<keyword evidence="3" id="KW-0731">Sigma factor</keyword>
<dbReference type="InterPro" id="IPR036388">
    <property type="entry name" value="WH-like_DNA-bd_sf"/>
</dbReference>
<dbReference type="InterPro" id="IPR014284">
    <property type="entry name" value="RNA_pol_sigma-70_dom"/>
</dbReference>
<dbReference type="GO" id="GO:0006352">
    <property type="term" value="P:DNA-templated transcription initiation"/>
    <property type="evidence" value="ECO:0007669"/>
    <property type="project" value="InterPro"/>
</dbReference>
<feature type="compositionally biased region" description="Pro residues" evidence="6">
    <location>
        <begin position="90"/>
        <end position="107"/>
    </location>
</feature>
<keyword evidence="2" id="KW-0805">Transcription regulation</keyword>
<feature type="compositionally biased region" description="Pro residues" evidence="6">
    <location>
        <begin position="1"/>
        <end position="15"/>
    </location>
</feature>
<protein>
    <submittedName>
        <fullName evidence="9">Sigma-70 family RNA polymerase sigma factor</fullName>
    </submittedName>
</protein>
<dbReference type="InterPro" id="IPR013249">
    <property type="entry name" value="RNA_pol_sigma70_r4_t2"/>
</dbReference>
<accession>A0A4U1JIS5</accession>
<dbReference type="Gene3D" id="1.10.1740.10">
    <property type="match status" value="1"/>
</dbReference>
<evidence type="ECO:0000256" key="6">
    <source>
        <dbReference type="SAM" id="MobiDB-lite"/>
    </source>
</evidence>
<keyword evidence="5" id="KW-0804">Transcription</keyword>
<sequence>MPSPTPAPSPPPPSASAPRSPSSSATTASKRASPTSRRAPFPSPPSAPPPATSTSPSPTSAPARPSSGAPASSSAPASPSRPAGSRAPAPASPPRARAPPPGSPSPPADGSAGCSRGPSPSSSASAPACPSSTRTSSSRASAPFTAPRPSSGGPSSASRCGSEIFDHGTRRRRPPRTRLPPSASCHAALPSPLAPESTAAARPGGGGEVVAVPPFETVYEEHFDLVFRNVRRLGVPDALVDDAVQEVFLVVYRRLGQFEGRSSLKTWICSIVTRVASDHRRALRRKSPHACGKAEAVDVDSVPDERTEGPHEFTVRLEGARLLHKLLDELEFDKRTVLVLAELEQMTAPEIADALGENVNTIYARLRAARRDFEQVVARERARDTWRLR</sequence>
<feature type="domain" description="RNA polymerase sigma factor 70 region 4 type 2" evidence="8">
    <location>
        <begin position="321"/>
        <end position="371"/>
    </location>
</feature>
<dbReference type="PANTHER" id="PTHR43133:SF8">
    <property type="entry name" value="RNA POLYMERASE SIGMA FACTOR HI_1459-RELATED"/>
    <property type="match status" value="1"/>
</dbReference>
<evidence type="ECO:0000256" key="4">
    <source>
        <dbReference type="ARBA" id="ARBA00023125"/>
    </source>
</evidence>